<dbReference type="AlphaFoldDB" id="A0A0C3GKA7"/>
<sequence length="491" mass="54156">MLADVSMNKNDLQVTIWTVHVEVRLNTKTTARFDTIRNLVHNYLTSSFDRICLPSTLQGWEDIPVLSTSIERIIVSESSSPSSSLPIDEISLQIHVYQPSDGGDDEEFSNGPRDGEGEEVMAASACELPCVGWDGLWDSLVYSDNIKLKLLDYIHATLVLSDANVDFNIVSWNRVVLLHGPPGTGKTSLCRALAQKLSIRLSHRYPHSKLLEINSHSLFSRWFSESGKLVQRLFSNIMELVEDDDTFVVVLIDEVESLTAARAGAMAGTEPSDGLRVVNALLTQLDKLKHKKNVLVMSTSNLAKAIDSAFVDRADIIQYVDLPPREAIYEILRTCLCEMIAKGMVEDIEVPTLAKAVFHEESFRSSIKVESSDHEVPQAPIDPRKKSEIIGQRLFELASQCKAQGMSGRALRRLPVLALARYIGIGTSTASIFLSAPATTKTTKIKINGALKSREVNGAGNPKGFGANVDLWLDAMVKVVEDQTREHGKLS</sequence>
<name>A0A0C3GKA7_PILCF</name>
<evidence type="ECO:0000313" key="8">
    <source>
        <dbReference type="Proteomes" id="UP000054166"/>
    </source>
</evidence>
<keyword evidence="3 5" id="KW-0067">ATP-binding</keyword>
<dbReference type="Gene3D" id="3.40.50.300">
    <property type="entry name" value="P-loop containing nucleotide triphosphate hydrolases"/>
    <property type="match status" value="1"/>
</dbReference>
<proteinExistence type="inferred from homology"/>
<accession>A0A0C3GKA7</accession>
<dbReference type="GO" id="GO:0016887">
    <property type="term" value="F:ATP hydrolysis activity"/>
    <property type="evidence" value="ECO:0007669"/>
    <property type="project" value="InterPro"/>
</dbReference>
<dbReference type="Pfam" id="PF23242">
    <property type="entry name" value="AAA_lid_TRIP13_C"/>
    <property type="match status" value="1"/>
</dbReference>
<dbReference type="InterPro" id="IPR003959">
    <property type="entry name" value="ATPase_AAA_core"/>
</dbReference>
<comment type="similarity">
    <text evidence="1">Belongs to the AAA ATPase family. PCH2 subfamily.</text>
</comment>
<gene>
    <name evidence="7" type="ORF">PILCRDRAFT_162053</name>
</gene>
<organism evidence="7 8">
    <name type="scientific">Piloderma croceum (strain F 1598)</name>
    <dbReference type="NCBI Taxonomy" id="765440"/>
    <lineage>
        <taxon>Eukaryota</taxon>
        <taxon>Fungi</taxon>
        <taxon>Dikarya</taxon>
        <taxon>Basidiomycota</taxon>
        <taxon>Agaricomycotina</taxon>
        <taxon>Agaricomycetes</taxon>
        <taxon>Agaricomycetidae</taxon>
        <taxon>Atheliales</taxon>
        <taxon>Atheliaceae</taxon>
        <taxon>Piloderma</taxon>
    </lineage>
</organism>
<evidence type="ECO:0000256" key="5">
    <source>
        <dbReference type="RuleBase" id="RU003651"/>
    </source>
</evidence>
<keyword evidence="2 5" id="KW-0547">Nucleotide-binding</keyword>
<dbReference type="PROSITE" id="PS00674">
    <property type="entry name" value="AAA"/>
    <property type="match status" value="1"/>
</dbReference>
<dbReference type="STRING" id="765440.A0A0C3GKA7"/>
<dbReference type="PANTHER" id="PTHR45991:SF1">
    <property type="entry name" value="PACHYTENE CHECKPOINT PROTEIN 2 HOMOLOG"/>
    <property type="match status" value="1"/>
</dbReference>
<feature type="domain" description="AAA+ ATPase" evidence="6">
    <location>
        <begin position="172"/>
        <end position="324"/>
    </location>
</feature>
<dbReference type="SMART" id="SM00382">
    <property type="entry name" value="AAA"/>
    <property type="match status" value="1"/>
</dbReference>
<evidence type="ECO:0000259" key="6">
    <source>
        <dbReference type="SMART" id="SM00382"/>
    </source>
</evidence>
<evidence type="ECO:0000256" key="4">
    <source>
        <dbReference type="ARBA" id="ARBA00023254"/>
    </source>
</evidence>
<evidence type="ECO:0000256" key="1">
    <source>
        <dbReference type="ARBA" id="ARBA00007271"/>
    </source>
</evidence>
<dbReference type="GO" id="GO:0051598">
    <property type="term" value="P:meiotic recombination checkpoint signaling"/>
    <property type="evidence" value="ECO:0007669"/>
    <property type="project" value="TreeGrafter"/>
</dbReference>
<dbReference type="GO" id="GO:0005634">
    <property type="term" value="C:nucleus"/>
    <property type="evidence" value="ECO:0007669"/>
    <property type="project" value="TreeGrafter"/>
</dbReference>
<evidence type="ECO:0000256" key="3">
    <source>
        <dbReference type="ARBA" id="ARBA00022840"/>
    </source>
</evidence>
<evidence type="ECO:0000256" key="2">
    <source>
        <dbReference type="ARBA" id="ARBA00022741"/>
    </source>
</evidence>
<dbReference type="InterPro" id="IPR003593">
    <property type="entry name" value="AAA+_ATPase"/>
</dbReference>
<dbReference type="OrthoDB" id="10042665at2759"/>
<dbReference type="GO" id="GO:0005524">
    <property type="term" value="F:ATP binding"/>
    <property type="evidence" value="ECO:0007669"/>
    <property type="project" value="UniProtKB-KW"/>
</dbReference>
<dbReference type="Proteomes" id="UP000054166">
    <property type="component" value="Unassembled WGS sequence"/>
</dbReference>
<reference evidence="8" key="2">
    <citation type="submission" date="2015-01" db="EMBL/GenBank/DDBJ databases">
        <title>Evolutionary Origins and Diversification of the Mycorrhizal Mutualists.</title>
        <authorList>
            <consortium name="DOE Joint Genome Institute"/>
            <consortium name="Mycorrhizal Genomics Consortium"/>
            <person name="Kohler A."/>
            <person name="Kuo A."/>
            <person name="Nagy L.G."/>
            <person name="Floudas D."/>
            <person name="Copeland A."/>
            <person name="Barry K.W."/>
            <person name="Cichocki N."/>
            <person name="Veneault-Fourrey C."/>
            <person name="LaButti K."/>
            <person name="Lindquist E.A."/>
            <person name="Lipzen A."/>
            <person name="Lundell T."/>
            <person name="Morin E."/>
            <person name="Murat C."/>
            <person name="Riley R."/>
            <person name="Ohm R."/>
            <person name="Sun H."/>
            <person name="Tunlid A."/>
            <person name="Henrissat B."/>
            <person name="Grigoriev I.V."/>
            <person name="Hibbett D.S."/>
            <person name="Martin F."/>
        </authorList>
    </citation>
    <scope>NUCLEOTIDE SEQUENCE [LARGE SCALE GENOMIC DNA]</scope>
    <source>
        <strain evidence="8">F 1598</strain>
    </source>
</reference>
<dbReference type="SUPFAM" id="SSF52540">
    <property type="entry name" value="P-loop containing nucleoside triphosphate hydrolases"/>
    <property type="match status" value="1"/>
</dbReference>
<protein>
    <recommendedName>
        <fullName evidence="6">AAA+ ATPase domain-containing protein</fullName>
    </recommendedName>
</protein>
<dbReference type="GO" id="GO:0005694">
    <property type="term" value="C:chromosome"/>
    <property type="evidence" value="ECO:0007669"/>
    <property type="project" value="TreeGrafter"/>
</dbReference>
<dbReference type="PANTHER" id="PTHR45991">
    <property type="entry name" value="PACHYTENE CHECKPOINT PROTEIN 2"/>
    <property type="match status" value="1"/>
</dbReference>
<dbReference type="Pfam" id="PF00004">
    <property type="entry name" value="AAA"/>
    <property type="match status" value="1"/>
</dbReference>
<dbReference type="HOGENOM" id="CLU_028208_1_1_1"/>
<dbReference type="GO" id="GO:0007131">
    <property type="term" value="P:reciprocal meiotic recombination"/>
    <property type="evidence" value="ECO:0007669"/>
    <property type="project" value="TreeGrafter"/>
</dbReference>
<dbReference type="InterPro" id="IPR001270">
    <property type="entry name" value="ClpA/B"/>
</dbReference>
<dbReference type="Pfam" id="PF23563">
    <property type="entry name" value="TRIP13_N"/>
    <property type="match status" value="1"/>
</dbReference>
<dbReference type="FunFam" id="3.40.50.300:FF:001494">
    <property type="entry name" value="Pachytene checkpoint component Pch2"/>
    <property type="match status" value="1"/>
</dbReference>
<dbReference type="InterPro" id="IPR058249">
    <property type="entry name" value="Pch2_C"/>
</dbReference>
<dbReference type="InterPro" id="IPR003960">
    <property type="entry name" value="ATPase_AAA_CS"/>
</dbReference>
<dbReference type="PRINTS" id="PR00300">
    <property type="entry name" value="CLPPROTEASEA"/>
</dbReference>
<dbReference type="EMBL" id="KN832972">
    <property type="protein sequence ID" value="KIM91051.1"/>
    <property type="molecule type" value="Genomic_DNA"/>
</dbReference>
<keyword evidence="4" id="KW-0469">Meiosis</keyword>
<reference evidence="7 8" key="1">
    <citation type="submission" date="2014-04" db="EMBL/GenBank/DDBJ databases">
        <authorList>
            <consortium name="DOE Joint Genome Institute"/>
            <person name="Kuo A."/>
            <person name="Tarkka M."/>
            <person name="Buscot F."/>
            <person name="Kohler A."/>
            <person name="Nagy L.G."/>
            <person name="Floudas D."/>
            <person name="Copeland A."/>
            <person name="Barry K.W."/>
            <person name="Cichocki N."/>
            <person name="Veneault-Fourrey C."/>
            <person name="LaButti K."/>
            <person name="Lindquist E.A."/>
            <person name="Lipzen A."/>
            <person name="Lundell T."/>
            <person name="Morin E."/>
            <person name="Murat C."/>
            <person name="Sun H."/>
            <person name="Tunlid A."/>
            <person name="Henrissat B."/>
            <person name="Grigoriev I.V."/>
            <person name="Hibbett D.S."/>
            <person name="Martin F."/>
            <person name="Nordberg H.P."/>
            <person name="Cantor M.N."/>
            <person name="Hua S.X."/>
        </authorList>
    </citation>
    <scope>NUCLEOTIDE SEQUENCE [LARGE SCALE GENOMIC DNA]</scope>
    <source>
        <strain evidence="7 8">F 1598</strain>
    </source>
</reference>
<dbReference type="InterPro" id="IPR027417">
    <property type="entry name" value="P-loop_NTPase"/>
</dbReference>
<dbReference type="InterPro" id="IPR044539">
    <property type="entry name" value="Pch2-like"/>
</dbReference>
<keyword evidence="8" id="KW-1185">Reference proteome</keyword>
<evidence type="ECO:0000313" key="7">
    <source>
        <dbReference type="EMBL" id="KIM91051.1"/>
    </source>
</evidence>
<dbReference type="InParanoid" id="A0A0C3GKA7"/>